<keyword evidence="1" id="KW-0732">Signal</keyword>
<dbReference type="STRING" id="392500.Swoo_3922"/>
<evidence type="ECO:0000256" key="1">
    <source>
        <dbReference type="SAM" id="SignalP"/>
    </source>
</evidence>
<feature type="signal peptide" evidence="1">
    <location>
        <begin position="1"/>
        <end position="19"/>
    </location>
</feature>
<dbReference type="EMBL" id="CP000961">
    <property type="protein sequence ID" value="ACA88180.1"/>
    <property type="molecule type" value="Genomic_DNA"/>
</dbReference>
<feature type="chain" id="PRO_5002764810" description="Lipoprotein" evidence="1">
    <location>
        <begin position="20"/>
        <end position="116"/>
    </location>
</feature>
<protein>
    <recommendedName>
        <fullName evidence="4">Lipoprotein</fullName>
    </recommendedName>
</protein>
<dbReference type="HOGENOM" id="CLU_2095208_0_0_6"/>
<gene>
    <name evidence="2" type="ordered locus">Swoo_3922</name>
</gene>
<dbReference type="AlphaFoldDB" id="B1KFK5"/>
<evidence type="ECO:0008006" key="4">
    <source>
        <dbReference type="Google" id="ProtNLM"/>
    </source>
</evidence>
<dbReference type="KEGG" id="swd:Swoo_3922"/>
<evidence type="ECO:0000313" key="2">
    <source>
        <dbReference type="EMBL" id="ACA88180.1"/>
    </source>
</evidence>
<name>B1KFK5_SHEWM</name>
<sequence precursor="true">MNKQMLCPLLVMFLGGCQANHLVYVQETSFGLTIAASTEGSNKMSLGYDRDIYAIVPKKTDETDAMSLFSVNKVKVKGLDDMEVSEFVASGDAAEELAKSANSIDKLREKVYGDVK</sequence>
<organism evidence="2 3">
    <name type="scientific">Shewanella woodyi (strain ATCC 51908 / MS32)</name>
    <dbReference type="NCBI Taxonomy" id="392500"/>
    <lineage>
        <taxon>Bacteria</taxon>
        <taxon>Pseudomonadati</taxon>
        <taxon>Pseudomonadota</taxon>
        <taxon>Gammaproteobacteria</taxon>
        <taxon>Alteromonadales</taxon>
        <taxon>Shewanellaceae</taxon>
        <taxon>Shewanella</taxon>
    </lineage>
</organism>
<evidence type="ECO:0000313" key="3">
    <source>
        <dbReference type="Proteomes" id="UP000002168"/>
    </source>
</evidence>
<keyword evidence="3" id="KW-1185">Reference proteome</keyword>
<reference evidence="2 3" key="1">
    <citation type="submission" date="2008-02" db="EMBL/GenBank/DDBJ databases">
        <title>Complete sequence of Shewanella woodyi ATCC 51908.</title>
        <authorList>
            <consortium name="US DOE Joint Genome Institute"/>
            <person name="Copeland A."/>
            <person name="Lucas S."/>
            <person name="Lapidus A."/>
            <person name="Glavina del Rio T."/>
            <person name="Dalin E."/>
            <person name="Tice H."/>
            <person name="Bruce D."/>
            <person name="Goodwin L."/>
            <person name="Pitluck S."/>
            <person name="Sims D."/>
            <person name="Brettin T."/>
            <person name="Detter J.C."/>
            <person name="Han C."/>
            <person name="Kuske C.R."/>
            <person name="Schmutz J."/>
            <person name="Larimer F."/>
            <person name="Land M."/>
            <person name="Hauser L."/>
            <person name="Kyrpides N."/>
            <person name="Lykidis A."/>
            <person name="Zhao J.-S."/>
            <person name="Richardson P."/>
        </authorList>
    </citation>
    <scope>NUCLEOTIDE SEQUENCE [LARGE SCALE GENOMIC DNA]</scope>
    <source>
        <strain evidence="3">ATCC 51908 / MS32</strain>
    </source>
</reference>
<dbReference type="Proteomes" id="UP000002168">
    <property type="component" value="Chromosome"/>
</dbReference>
<dbReference type="PROSITE" id="PS51257">
    <property type="entry name" value="PROKAR_LIPOPROTEIN"/>
    <property type="match status" value="1"/>
</dbReference>
<proteinExistence type="predicted"/>
<accession>B1KFK5</accession>